<accession>A0A412GHY4</accession>
<evidence type="ECO:0000256" key="3">
    <source>
        <dbReference type="ARBA" id="ARBA00023027"/>
    </source>
</evidence>
<dbReference type="InterPro" id="IPR050418">
    <property type="entry name" value="D-iso_2-hydroxyacid_DH_PdxB"/>
</dbReference>
<evidence type="ECO:0000259" key="5">
    <source>
        <dbReference type="Pfam" id="PF00389"/>
    </source>
</evidence>
<dbReference type="AlphaFoldDB" id="A0A412GHY4"/>
<protein>
    <submittedName>
        <fullName evidence="7">Hydroxyacid dehydrogenase</fullName>
    </submittedName>
</protein>
<keyword evidence="3" id="KW-0520">NAD</keyword>
<reference evidence="7 8" key="1">
    <citation type="submission" date="2018-08" db="EMBL/GenBank/DDBJ databases">
        <title>A genome reference for cultivated species of the human gut microbiota.</title>
        <authorList>
            <person name="Zou Y."/>
            <person name="Xue W."/>
            <person name="Luo G."/>
        </authorList>
    </citation>
    <scope>NUCLEOTIDE SEQUENCE [LARGE SCALE GENOMIC DNA]</scope>
    <source>
        <strain evidence="7 8">AF24-2</strain>
    </source>
</reference>
<keyword evidence="8" id="KW-1185">Reference proteome</keyword>
<name>A0A412GHY4_9BACT</name>
<dbReference type="PROSITE" id="PS00670">
    <property type="entry name" value="D_2_HYDROXYACID_DH_2"/>
    <property type="match status" value="1"/>
</dbReference>
<dbReference type="Pfam" id="PF00389">
    <property type="entry name" value="2-Hacid_dh"/>
    <property type="match status" value="1"/>
</dbReference>
<dbReference type="PROSITE" id="PS00671">
    <property type="entry name" value="D_2_HYDROXYACID_DH_3"/>
    <property type="match status" value="1"/>
</dbReference>
<dbReference type="PANTHER" id="PTHR43761:SF1">
    <property type="entry name" value="D-ISOMER SPECIFIC 2-HYDROXYACID DEHYDROGENASE CATALYTIC DOMAIN-CONTAINING PROTEIN-RELATED"/>
    <property type="match status" value="1"/>
</dbReference>
<keyword evidence="2 4" id="KW-0560">Oxidoreductase</keyword>
<evidence type="ECO:0000256" key="4">
    <source>
        <dbReference type="RuleBase" id="RU003719"/>
    </source>
</evidence>
<comment type="caution">
    <text evidence="7">The sequence shown here is derived from an EMBL/GenBank/DDBJ whole genome shotgun (WGS) entry which is preliminary data.</text>
</comment>
<dbReference type="Pfam" id="PF02826">
    <property type="entry name" value="2-Hacid_dh_C"/>
    <property type="match status" value="1"/>
</dbReference>
<organism evidence="7 8">
    <name type="scientific">Phocaeicola coprocola</name>
    <dbReference type="NCBI Taxonomy" id="310298"/>
    <lineage>
        <taxon>Bacteria</taxon>
        <taxon>Pseudomonadati</taxon>
        <taxon>Bacteroidota</taxon>
        <taxon>Bacteroidia</taxon>
        <taxon>Bacteroidales</taxon>
        <taxon>Bacteroidaceae</taxon>
        <taxon>Phocaeicola</taxon>
    </lineage>
</organism>
<dbReference type="InterPro" id="IPR006140">
    <property type="entry name" value="D-isomer_DH_NAD-bd"/>
</dbReference>
<dbReference type="PANTHER" id="PTHR43761">
    <property type="entry name" value="D-ISOMER SPECIFIC 2-HYDROXYACID DEHYDROGENASE FAMILY PROTEIN (AFU_ORTHOLOGUE AFUA_1G13630)"/>
    <property type="match status" value="1"/>
</dbReference>
<dbReference type="InterPro" id="IPR029753">
    <property type="entry name" value="D-isomer_DH_CS"/>
</dbReference>
<dbReference type="SUPFAM" id="SSF52283">
    <property type="entry name" value="Formate/glycerate dehydrogenase catalytic domain-like"/>
    <property type="match status" value="1"/>
</dbReference>
<evidence type="ECO:0000256" key="2">
    <source>
        <dbReference type="ARBA" id="ARBA00023002"/>
    </source>
</evidence>
<dbReference type="EMBL" id="QRUU01000045">
    <property type="protein sequence ID" value="RGR94485.1"/>
    <property type="molecule type" value="Genomic_DNA"/>
</dbReference>
<dbReference type="FunFam" id="3.40.50.720:FF:000203">
    <property type="entry name" value="D-3-phosphoglycerate dehydrogenase (SerA)"/>
    <property type="match status" value="1"/>
</dbReference>
<feature type="domain" description="D-isomer specific 2-hydroxyacid dehydrogenase NAD-binding" evidence="6">
    <location>
        <begin position="112"/>
        <end position="284"/>
    </location>
</feature>
<dbReference type="RefSeq" id="WP_118484851.1">
    <property type="nucleotide sequence ID" value="NZ_QRUU01000045.1"/>
</dbReference>
<dbReference type="Gene3D" id="3.40.50.720">
    <property type="entry name" value="NAD(P)-binding Rossmann-like Domain"/>
    <property type="match status" value="2"/>
</dbReference>
<evidence type="ECO:0000313" key="7">
    <source>
        <dbReference type="EMBL" id="RGR94485.1"/>
    </source>
</evidence>
<evidence type="ECO:0000256" key="1">
    <source>
        <dbReference type="ARBA" id="ARBA00005854"/>
    </source>
</evidence>
<comment type="similarity">
    <text evidence="1 4">Belongs to the D-isomer specific 2-hydroxyacid dehydrogenase family.</text>
</comment>
<dbReference type="GO" id="GO:0016616">
    <property type="term" value="F:oxidoreductase activity, acting on the CH-OH group of donors, NAD or NADP as acceptor"/>
    <property type="evidence" value="ECO:0007669"/>
    <property type="project" value="InterPro"/>
</dbReference>
<evidence type="ECO:0000259" key="6">
    <source>
        <dbReference type="Pfam" id="PF02826"/>
    </source>
</evidence>
<dbReference type="InterPro" id="IPR006139">
    <property type="entry name" value="D-isomer_2_OHA_DH_cat_dom"/>
</dbReference>
<feature type="domain" description="D-isomer specific 2-hydroxyacid dehydrogenase catalytic" evidence="5">
    <location>
        <begin position="17"/>
        <end position="310"/>
    </location>
</feature>
<gene>
    <name evidence="7" type="ORF">DWY20_10260</name>
</gene>
<dbReference type="Proteomes" id="UP000285864">
    <property type="component" value="Unassembled WGS sequence"/>
</dbReference>
<dbReference type="InterPro" id="IPR036291">
    <property type="entry name" value="NAD(P)-bd_dom_sf"/>
</dbReference>
<dbReference type="SUPFAM" id="SSF51735">
    <property type="entry name" value="NAD(P)-binding Rossmann-fold domains"/>
    <property type="match status" value="1"/>
</dbReference>
<dbReference type="CDD" id="cd12161">
    <property type="entry name" value="GDH_like_1"/>
    <property type="match status" value="1"/>
</dbReference>
<sequence>MKIVLLESLGISESSLQRHIAPLTEAGHEFKAYPKNTDPAVQIEEAKDADIIMIANMPLRAEVINSCSKLKYIDVAFTGVDHVDLEAARAKGIQVSNAAGYSTQSVAELTLCMMISLLRNVPQVSERCREGRTKDDLVGCELRGKTVGIVGAGAIGTRTAELCHAFGCTILGNKRHVTGNEPSFIHFVTLDELLEQSDIVSLHCPLTPETHHLINAERISKMKQGAYLINTARGGVIDSEALAQALNEGYLSGAGIDVFENEPPLNTNHPLLHSKNTIVTPHIAFASAESMEARAEIVFQNIKTWLEGKQQNIIL</sequence>
<evidence type="ECO:0000313" key="8">
    <source>
        <dbReference type="Proteomes" id="UP000285864"/>
    </source>
</evidence>
<proteinExistence type="inferred from homology"/>
<dbReference type="GO" id="GO:0051287">
    <property type="term" value="F:NAD binding"/>
    <property type="evidence" value="ECO:0007669"/>
    <property type="project" value="InterPro"/>
</dbReference>